<dbReference type="RefSeq" id="XP_001023139.1">
    <property type="nucleotide sequence ID" value="XM_001023139.3"/>
</dbReference>
<organism evidence="2 3">
    <name type="scientific">Tetrahymena thermophila (strain SB210)</name>
    <dbReference type="NCBI Taxonomy" id="312017"/>
    <lineage>
        <taxon>Eukaryota</taxon>
        <taxon>Sar</taxon>
        <taxon>Alveolata</taxon>
        <taxon>Ciliophora</taxon>
        <taxon>Intramacronucleata</taxon>
        <taxon>Oligohymenophorea</taxon>
        <taxon>Hymenostomatida</taxon>
        <taxon>Tetrahymenina</taxon>
        <taxon>Tetrahymenidae</taxon>
        <taxon>Tetrahymena</taxon>
    </lineage>
</organism>
<dbReference type="GeneID" id="7843235"/>
<evidence type="ECO:0000256" key="1">
    <source>
        <dbReference type="SAM" id="MobiDB-lite"/>
    </source>
</evidence>
<gene>
    <name evidence="2" type="ORF">TTHERM_00492470</name>
</gene>
<reference evidence="3" key="1">
    <citation type="journal article" date="2006" name="PLoS Biol.">
        <title>Macronuclear genome sequence of the ciliate Tetrahymena thermophila, a model eukaryote.</title>
        <authorList>
            <person name="Eisen J.A."/>
            <person name="Coyne R.S."/>
            <person name="Wu M."/>
            <person name="Wu D."/>
            <person name="Thiagarajan M."/>
            <person name="Wortman J.R."/>
            <person name="Badger J.H."/>
            <person name="Ren Q."/>
            <person name="Amedeo P."/>
            <person name="Jones K.M."/>
            <person name="Tallon L.J."/>
            <person name="Delcher A.L."/>
            <person name="Salzberg S.L."/>
            <person name="Silva J.C."/>
            <person name="Haas B.J."/>
            <person name="Majoros W.H."/>
            <person name="Farzad M."/>
            <person name="Carlton J.M."/>
            <person name="Smith R.K. Jr."/>
            <person name="Garg J."/>
            <person name="Pearlman R.E."/>
            <person name="Karrer K.M."/>
            <person name="Sun L."/>
            <person name="Manning G."/>
            <person name="Elde N.C."/>
            <person name="Turkewitz A.P."/>
            <person name="Asai D.J."/>
            <person name="Wilkes D.E."/>
            <person name="Wang Y."/>
            <person name="Cai H."/>
            <person name="Collins K."/>
            <person name="Stewart B.A."/>
            <person name="Lee S.R."/>
            <person name="Wilamowska K."/>
            <person name="Weinberg Z."/>
            <person name="Ruzzo W.L."/>
            <person name="Wloga D."/>
            <person name="Gaertig J."/>
            <person name="Frankel J."/>
            <person name="Tsao C.-C."/>
            <person name="Gorovsky M.A."/>
            <person name="Keeling P.J."/>
            <person name="Waller R.F."/>
            <person name="Patron N.J."/>
            <person name="Cherry J.M."/>
            <person name="Stover N.A."/>
            <person name="Krieger C.J."/>
            <person name="del Toro C."/>
            <person name="Ryder H.F."/>
            <person name="Williamson S.C."/>
            <person name="Barbeau R.A."/>
            <person name="Hamilton E.P."/>
            <person name="Orias E."/>
        </authorList>
    </citation>
    <scope>NUCLEOTIDE SEQUENCE [LARGE SCALE GENOMIC DNA]</scope>
    <source>
        <strain evidence="3">SB210</strain>
    </source>
</reference>
<dbReference type="Proteomes" id="UP000009168">
    <property type="component" value="Unassembled WGS sequence"/>
</dbReference>
<name>I7MLQ8_TETTS</name>
<dbReference type="InParanoid" id="I7MLQ8"/>
<sequence>MSKTQLQHSSAAAAVIAAAPALQSDLPNSKNSQLFLTLNHTQVKINDTLTGEILFDAKQTINTQCSVVLVIESKENIYKGSQIIFEEIIMSVRSEVYQIKSQMAPNIYKIPLNIEISDIFDSSECFRLDNELSVKVEYQISCQIVQFVDQQQQSQAKMINKIQEVSSQNGTNFIRSSDQIEYEGQVLLSSASIPIQIISNISNKKSLPVTITQHIPKIQKSFFRKLGSILCCKGTRENKYKECEANSKAVQKKTINFFCLDINTINIYPGEAFSFIINDDSKISQESQASKIQYKTRLVNKQVININNKTYLNETNILYSKNVYKNQPEKVTLPYSSQNSYKSNVFKNTFELQVVPEDYDFTDIVCLKVPIHVNHKKFRLLPLQNENEYQDQQMKESIELLQKYPCKIIAKISIKFDEQQEEQNLAESQRSTKLNTPDITPLRKSFE</sequence>
<accession>I7MLQ8</accession>
<feature type="region of interest" description="Disordered" evidence="1">
    <location>
        <begin position="421"/>
        <end position="447"/>
    </location>
</feature>
<keyword evidence="3" id="KW-1185">Reference proteome</keyword>
<evidence type="ECO:0000313" key="3">
    <source>
        <dbReference type="Proteomes" id="UP000009168"/>
    </source>
</evidence>
<dbReference type="EMBL" id="GG662512">
    <property type="protein sequence ID" value="EAS02894.1"/>
    <property type="molecule type" value="Genomic_DNA"/>
</dbReference>
<feature type="compositionally biased region" description="Polar residues" evidence="1">
    <location>
        <begin position="422"/>
        <end position="438"/>
    </location>
</feature>
<proteinExistence type="predicted"/>
<dbReference type="HOGENOM" id="CLU_613238_0_0_1"/>
<evidence type="ECO:0000313" key="2">
    <source>
        <dbReference type="EMBL" id="EAS02894.1"/>
    </source>
</evidence>
<protein>
    <submittedName>
        <fullName evidence="2">Uncharacterized protein</fullName>
    </submittedName>
</protein>
<dbReference type="AlphaFoldDB" id="I7MLQ8"/>
<dbReference type="KEGG" id="tet:TTHERM_00492470"/>